<protein>
    <submittedName>
        <fullName evidence="8">Zinc finger protein 112</fullName>
    </submittedName>
</protein>
<keyword evidence="1" id="KW-0479">Metal-binding</keyword>
<evidence type="ECO:0000256" key="6">
    <source>
        <dbReference type="PROSITE-ProRule" id="PRU00042"/>
    </source>
</evidence>
<dbReference type="SMART" id="SM00355">
    <property type="entry name" value="ZnF_C2H2"/>
    <property type="match status" value="2"/>
</dbReference>
<organism evidence="8 9">
    <name type="scientific">Stegodyphus mimosarum</name>
    <name type="common">African social velvet spider</name>
    <dbReference type="NCBI Taxonomy" id="407821"/>
    <lineage>
        <taxon>Eukaryota</taxon>
        <taxon>Metazoa</taxon>
        <taxon>Ecdysozoa</taxon>
        <taxon>Arthropoda</taxon>
        <taxon>Chelicerata</taxon>
        <taxon>Arachnida</taxon>
        <taxon>Araneae</taxon>
        <taxon>Araneomorphae</taxon>
        <taxon>Entelegynae</taxon>
        <taxon>Eresoidea</taxon>
        <taxon>Eresidae</taxon>
        <taxon>Stegodyphus</taxon>
    </lineage>
</organism>
<dbReference type="InterPro" id="IPR013087">
    <property type="entry name" value="Znf_C2H2_type"/>
</dbReference>
<dbReference type="GO" id="GO:0031519">
    <property type="term" value="C:PcG protein complex"/>
    <property type="evidence" value="ECO:0007669"/>
    <property type="project" value="TreeGrafter"/>
</dbReference>
<keyword evidence="3 6" id="KW-0863">Zinc-finger</keyword>
<evidence type="ECO:0000259" key="7">
    <source>
        <dbReference type="PROSITE" id="PS50157"/>
    </source>
</evidence>
<dbReference type="EMBL" id="KK121391">
    <property type="protein sequence ID" value="KFM80392.1"/>
    <property type="molecule type" value="Genomic_DNA"/>
</dbReference>
<feature type="domain" description="C2H2-type" evidence="7">
    <location>
        <begin position="25"/>
        <end position="50"/>
    </location>
</feature>
<evidence type="ECO:0000313" key="9">
    <source>
        <dbReference type="Proteomes" id="UP000054359"/>
    </source>
</evidence>
<evidence type="ECO:0000313" key="8">
    <source>
        <dbReference type="EMBL" id="KFM80392.1"/>
    </source>
</evidence>
<dbReference type="GO" id="GO:0000981">
    <property type="term" value="F:DNA-binding transcription factor activity, RNA polymerase II-specific"/>
    <property type="evidence" value="ECO:0007669"/>
    <property type="project" value="TreeGrafter"/>
</dbReference>
<keyword evidence="9" id="KW-1185">Reference proteome</keyword>
<evidence type="ECO:0000256" key="3">
    <source>
        <dbReference type="ARBA" id="ARBA00022771"/>
    </source>
</evidence>
<dbReference type="PANTHER" id="PTHR14003">
    <property type="entry name" value="TRANSCRIPTIONAL REPRESSOR PROTEIN YY"/>
    <property type="match status" value="1"/>
</dbReference>
<accession>A0A087USQ3</accession>
<dbReference type="Proteomes" id="UP000054359">
    <property type="component" value="Unassembled WGS sequence"/>
</dbReference>
<evidence type="ECO:0000256" key="2">
    <source>
        <dbReference type="ARBA" id="ARBA00022737"/>
    </source>
</evidence>
<feature type="non-terminal residue" evidence="8">
    <location>
        <position position="50"/>
    </location>
</feature>
<keyword evidence="2" id="KW-0677">Repeat</keyword>
<dbReference type="FunFam" id="3.30.160.60:FF:000690">
    <property type="entry name" value="Zinc finger protein 354C"/>
    <property type="match status" value="1"/>
</dbReference>
<sequence length="50" mass="5900">MCKKTFKKKSYLDIHSRIHSGERPYICEVCNKAFNQKANLHTHLKLHACK</sequence>
<dbReference type="PROSITE" id="PS50157">
    <property type="entry name" value="ZINC_FINGER_C2H2_2"/>
    <property type="match status" value="2"/>
</dbReference>
<dbReference type="InterPro" id="IPR036236">
    <property type="entry name" value="Znf_C2H2_sf"/>
</dbReference>
<dbReference type="PROSITE" id="PS00028">
    <property type="entry name" value="ZINC_FINGER_C2H2_1"/>
    <property type="match status" value="1"/>
</dbReference>
<evidence type="ECO:0000256" key="4">
    <source>
        <dbReference type="ARBA" id="ARBA00022833"/>
    </source>
</evidence>
<evidence type="ECO:0000256" key="5">
    <source>
        <dbReference type="ARBA" id="ARBA00023242"/>
    </source>
</evidence>
<dbReference type="PANTHER" id="PTHR14003:SF23">
    <property type="entry name" value="ZINC FINGER PROTEIN 143"/>
    <property type="match status" value="1"/>
</dbReference>
<dbReference type="Gene3D" id="3.30.160.60">
    <property type="entry name" value="Classic Zinc Finger"/>
    <property type="match status" value="2"/>
</dbReference>
<dbReference type="STRING" id="407821.A0A087USQ3"/>
<feature type="domain" description="C2H2-type" evidence="7">
    <location>
        <begin position="1"/>
        <end position="24"/>
    </location>
</feature>
<reference evidence="8 9" key="1">
    <citation type="submission" date="2013-11" db="EMBL/GenBank/DDBJ databases">
        <title>Genome sequencing of Stegodyphus mimosarum.</title>
        <authorList>
            <person name="Bechsgaard J."/>
        </authorList>
    </citation>
    <scope>NUCLEOTIDE SEQUENCE [LARGE SCALE GENOMIC DNA]</scope>
</reference>
<gene>
    <name evidence="8" type="ORF">X975_04978</name>
</gene>
<keyword evidence="4" id="KW-0862">Zinc</keyword>
<dbReference type="GO" id="GO:0008270">
    <property type="term" value="F:zinc ion binding"/>
    <property type="evidence" value="ECO:0007669"/>
    <property type="project" value="UniProtKB-KW"/>
</dbReference>
<dbReference type="GO" id="GO:0003682">
    <property type="term" value="F:chromatin binding"/>
    <property type="evidence" value="ECO:0007669"/>
    <property type="project" value="UniProtKB-ARBA"/>
</dbReference>
<keyword evidence="5" id="KW-0539">Nucleus</keyword>
<name>A0A087USQ3_STEMI</name>
<proteinExistence type="predicted"/>
<dbReference type="GO" id="GO:0000785">
    <property type="term" value="C:chromatin"/>
    <property type="evidence" value="ECO:0007669"/>
    <property type="project" value="TreeGrafter"/>
</dbReference>
<evidence type="ECO:0000256" key="1">
    <source>
        <dbReference type="ARBA" id="ARBA00022723"/>
    </source>
</evidence>
<dbReference type="GO" id="GO:0005667">
    <property type="term" value="C:transcription regulator complex"/>
    <property type="evidence" value="ECO:0007669"/>
    <property type="project" value="TreeGrafter"/>
</dbReference>
<dbReference type="AlphaFoldDB" id="A0A087USQ3"/>
<dbReference type="Pfam" id="PF00096">
    <property type="entry name" value="zf-C2H2"/>
    <property type="match status" value="2"/>
</dbReference>
<dbReference type="GO" id="GO:0000978">
    <property type="term" value="F:RNA polymerase II cis-regulatory region sequence-specific DNA binding"/>
    <property type="evidence" value="ECO:0007669"/>
    <property type="project" value="TreeGrafter"/>
</dbReference>
<dbReference type="SUPFAM" id="SSF57667">
    <property type="entry name" value="beta-beta-alpha zinc fingers"/>
    <property type="match status" value="1"/>
</dbReference>
<dbReference type="OMA" id="KVHAITH"/>
<dbReference type="OrthoDB" id="6429687at2759"/>